<dbReference type="OrthoDB" id="1743261at2759"/>
<dbReference type="GO" id="GO:0090575">
    <property type="term" value="C:RNA polymerase II transcription regulator complex"/>
    <property type="evidence" value="ECO:0007669"/>
    <property type="project" value="TreeGrafter"/>
</dbReference>
<keyword evidence="5" id="KW-0131">Cell cycle</keyword>
<evidence type="ECO:0000256" key="8">
    <source>
        <dbReference type="SAM" id="MobiDB-lite"/>
    </source>
</evidence>
<dbReference type="Gene3D" id="1.10.10.10">
    <property type="entry name" value="Winged helix-like DNA-binding domain superfamily/Winged helix DNA-binding domain"/>
    <property type="match status" value="1"/>
</dbReference>
<dbReference type="GO" id="GO:0000978">
    <property type="term" value="F:RNA polymerase II cis-regulatory region sequence-specific DNA binding"/>
    <property type="evidence" value="ECO:0007669"/>
    <property type="project" value="InterPro"/>
</dbReference>
<dbReference type="InterPro" id="IPR036390">
    <property type="entry name" value="WH_DNA-bd_sf"/>
</dbReference>
<dbReference type="InterPro" id="IPR015633">
    <property type="entry name" value="E2F"/>
</dbReference>
<keyword evidence="4 6" id="KW-0804">Transcription</keyword>
<feature type="domain" description="E2F/DP family winged-helix DNA-binding" evidence="9">
    <location>
        <begin position="127"/>
        <end position="192"/>
    </location>
</feature>
<gene>
    <name evidence="10" type="ORF">NCGR_LOCUS51665</name>
</gene>
<evidence type="ECO:0000256" key="3">
    <source>
        <dbReference type="ARBA" id="ARBA00023125"/>
    </source>
</evidence>
<keyword evidence="11" id="KW-1185">Reference proteome</keyword>
<reference evidence="10" key="1">
    <citation type="submission" date="2020-10" db="EMBL/GenBank/DDBJ databases">
        <authorList>
            <person name="Han B."/>
            <person name="Lu T."/>
            <person name="Zhao Q."/>
            <person name="Huang X."/>
            <person name="Zhao Y."/>
        </authorList>
    </citation>
    <scope>NUCLEOTIDE SEQUENCE</scope>
</reference>
<evidence type="ECO:0000256" key="2">
    <source>
        <dbReference type="ARBA" id="ARBA00023015"/>
    </source>
</evidence>
<evidence type="ECO:0000313" key="11">
    <source>
        <dbReference type="Proteomes" id="UP000604825"/>
    </source>
</evidence>
<dbReference type="Gene3D" id="6.10.250.540">
    <property type="match status" value="1"/>
</dbReference>
<evidence type="ECO:0000256" key="6">
    <source>
        <dbReference type="RuleBase" id="RU003796"/>
    </source>
</evidence>
<dbReference type="EMBL" id="CAJGYO010000014">
    <property type="protein sequence ID" value="CAD6268360.1"/>
    <property type="molecule type" value="Genomic_DNA"/>
</dbReference>
<dbReference type="SUPFAM" id="SSF144074">
    <property type="entry name" value="E2F-DP heterodimerization region"/>
    <property type="match status" value="1"/>
</dbReference>
<dbReference type="Pfam" id="PF16421">
    <property type="entry name" value="E2F_CC-MB"/>
    <property type="match status" value="1"/>
</dbReference>
<proteinExistence type="inferred from homology"/>
<keyword evidence="6" id="KW-0539">Nucleus</keyword>
<comment type="caution">
    <text evidence="10">The sequence shown here is derived from an EMBL/GenBank/DDBJ whole genome shotgun (WGS) entry which is preliminary data.</text>
</comment>
<protein>
    <recommendedName>
        <fullName evidence="9">E2F/DP family winged-helix DNA-binding domain-containing protein</fullName>
    </recommendedName>
</protein>
<feature type="coiled-coil region" evidence="7">
    <location>
        <begin position="205"/>
        <end position="239"/>
    </location>
</feature>
<keyword evidence="2 6" id="KW-0805">Transcription regulation</keyword>
<dbReference type="FunFam" id="1.10.10.10:FF:000008">
    <property type="entry name" value="E2F transcription factor 1"/>
    <property type="match status" value="1"/>
</dbReference>
<dbReference type="GO" id="GO:0046983">
    <property type="term" value="F:protein dimerization activity"/>
    <property type="evidence" value="ECO:0007669"/>
    <property type="project" value="InterPro"/>
</dbReference>
<accession>A0A811REI3</accession>
<sequence length="444" mass="48520">MAAAAGDGASEARARALLQLQHPFAPPPGEYHHFGAPAAAAEEMVEAVVLRTPLKRKHNNRAENEADLMMSPGYANAGSSPVPTPPSGKGLKTSAKPKSTKGQKSCPQTPLSFGSPGNPSTPVGGCRYDSSLGLLTKKFLNLLKGAPGGIVDLNNAAETLEVQKRRIYDITNVLEGIGLIEKKLKNNIRWKGVDDSRPGEVSDDMSILQADIDALTLQERNLDERISEMRDRLRALTEDEHNQKWLYVTEDDIKSLPCFQNQTLIAIKAPHGTTLEVPDPDEVNGYPQRRYRIVLRSTMGPIDVYLVSQFEEMSGIETPPRSTQTISMDSMEDPRTPLAADCNKVTGMKSNIQEGLILPSDAPSTSQDISGMMKIVPSELDADTDYWLLSDNTGVSMTNMWETGQDVEWDRIEKFNAEDFLEVGTPQQQDKPTNVMDGGPSGIS</sequence>
<organism evidence="10 11">
    <name type="scientific">Miscanthus lutarioriparius</name>
    <dbReference type="NCBI Taxonomy" id="422564"/>
    <lineage>
        <taxon>Eukaryota</taxon>
        <taxon>Viridiplantae</taxon>
        <taxon>Streptophyta</taxon>
        <taxon>Embryophyta</taxon>
        <taxon>Tracheophyta</taxon>
        <taxon>Spermatophyta</taxon>
        <taxon>Magnoliopsida</taxon>
        <taxon>Liliopsida</taxon>
        <taxon>Poales</taxon>
        <taxon>Poaceae</taxon>
        <taxon>PACMAD clade</taxon>
        <taxon>Panicoideae</taxon>
        <taxon>Andropogonodae</taxon>
        <taxon>Andropogoneae</taxon>
        <taxon>Saccharinae</taxon>
        <taxon>Miscanthus</taxon>
    </lineage>
</organism>
<dbReference type="CDD" id="cd14660">
    <property type="entry name" value="E2F_DD"/>
    <property type="match status" value="1"/>
</dbReference>
<dbReference type="InterPro" id="IPR032198">
    <property type="entry name" value="E2F_CC-MB"/>
</dbReference>
<evidence type="ECO:0000256" key="4">
    <source>
        <dbReference type="ARBA" id="ARBA00023163"/>
    </source>
</evidence>
<feature type="region of interest" description="Disordered" evidence="8">
    <location>
        <begin position="71"/>
        <end position="124"/>
    </location>
</feature>
<evidence type="ECO:0000256" key="7">
    <source>
        <dbReference type="SAM" id="Coils"/>
    </source>
</evidence>
<feature type="region of interest" description="Disordered" evidence="8">
    <location>
        <begin position="422"/>
        <end position="444"/>
    </location>
</feature>
<dbReference type="Pfam" id="PF02319">
    <property type="entry name" value="WHD_E2F_TDP"/>
    <property type="match status" value="1"/>
</dbReference>
<keyword evidence="3 6" id="KW-0238">DNA-binding</keyword>
<dbReference type="InterPro" id="IPR003316">
    <property type="entry name" value="E2F_WHTH_DNA-bd_dom"/>
</dbReference>
<evidence type="ECO:0000256" key="5">
    <source>
        <dbReference type="ARBA" id="ARBA00023306"/>
    </source>
</evidence>
<dbReference type="SUPFAM" id="SSF46785">
    <property type="entry name" value="Winged helix' DNA-binding domain"/>
    <property type="match status" value="1"/>
</dbReference>
<dbReference type="GO" id="GO:0000981">
    <property type="term" value="F:DNA-binding transcription factor activity, RNA polymerase II-specific"/>
    <property type="evidence" value="ECO:0007669"/>
    <property type="project" value="TreeGrafter"/>
</dbReference>
<comment type="subcellular location">
    <subcellularLocation>
        <location evidence="6">Nucleus</location>
    </subcellularLocation>
</comment>
<name>A0A811REI3_9POAL</name>
<feature type="compositionally biased region" description="Polar residues" evidence="8">
    <location>
        <begin position="96"/>
        <end position="121"/>
    </location>
</feature>
<dbReference type="PANTHER" id="PTHR12081:SF18">
    <property type="entry name" value="TRANSCRIPTION FACTOR E2F2-RELATED"/>
    <property type="match status" value="1"/>
</dbReference>
<dbReference type="Proteomes" id="UP000604825">
    <property type="component" value="Unassembled WGS sequence"/>
</dbReference>
<keyword evidence="7" id="KW-0175">Coiled coil</keyword>
<dbReference type="InterPro" id="IPR037241">
    <property type="entry name" value="E2F-DP_heterodim"/>
</dbReference>
<evidence type="ECO:0000256" key="1">
    <source>
        <dbReference type="ARBA" id="ARBA00010940"/>
    </source>
</evidence>
<dbReference type="InterPro" id="IPR036388">
    <property type="entry name" value="WH-like_DNA-bd_sf"/>
</dbReference>
<evidence type="ECO:0000313" key="10">
    <source>
        <dbReference type="EMBL" id="CAD6268360.1"/>
    </source>
</evidence>
<evidence type="ECO:0000259" key="9">
    <source>
        <dbReference type="SMART" id="SM01372"/>
    </source>
</evidence>
<comment type="similarity">
    <text evidence="1 6">Belongs to the E2F/DP family.</text>
</comment>
<dbReference type="AlphaFoldDB" id="A0A811REI3"/>
<dbReference type="SMART" id="SM01372">
    <property type="entry name" value="E2F_TDP"/>
    <property type="match status" value="1"/>
</dbReference>
<dbReference type="PANTHER" id="PTHR12081">
    <property type="entry name" value="TRANSCRIPTION FACTOR E2F"/>
    <property type="match status" value="1"/>
</dbReference>